<evidence type="ECO:0000313" key="6">
    <source>
        <dbReference type="EMBL" id="MBP2169419.1"/>
    </source>
</evidence>
<dbReference type="SUPFAM" id="SSF53383">
    <property type="entry name" value="PLP-dependent transferases"/>
    <property type="match status" value="1"/>
</dbReference>
<evidence type="ECO:0000259" key="5">
    <source>
        <dbReference type="Pfam" id="PF00155"/>
    </source>
</evidence>
<dbReference type="Pfam" id="PF00155">
    <property type="entry name" value="Aminotran_1_2"/>
    <property type="match status" value="1"/>
</dbReference>
<evidence type="ECO:0000256" key="1">
    <source>
        <dbReference type="ARBA" id="ARBA00001933"/>
    </source>
</evidence>
<keyword evidence="7" id="KW-1185">Reference proteome</keyword>
<keyword evidence="3 6" id="KW-0808">Transferase</keyword>
<evidence type="ECO:0000313" key="7">
    <source>
        <dbReference type="Proteomes" id="UP001195624"/>
    </source>
</evidence>
<dbReference type="EMBL" id="JAGGMQ010000001">
    <property type="protein sequence ID" value="MBP2169419.1"/>
    <property type="molecule type" value="Genomic_DNA"/>
</dbReference>
<sequence>MLQNTFLNAGNETRDPLLQVLQQSQQYNVRISSIDGRVLKDVRGNTLYDFASCNYLGLDLDQDKLIPAGVQAAKSFGMHTSRARLMGYHELFTQLENRLAKFIGCEDTLLFPNTTLASIGIIPALIRKDDLIILDKSAHATMYQAAQMARDKGAILRSFPQGDMVTLQKILQEQENCPRKIICVDGVYSMTGDYADLTQLIPIAEKHRALLYIDDGHGFALIGEKENSQCSYGSKGNGVINHYGVKSDCTMYVAGTAKGLAAGAAFVEVTPEMKEFLMAYAKPLDYTHPSTPFCLGVLDAALDLLTIVGDSRRITVHDLSTKLISGLRDMGFYVMNSSNFPIISVWAGDTGTLIEASRYLYQHGIFLTSCPYPTMPKGKEALRITVTALNTDEQIDHLLTLFSEIKRQWQNKGIAISPDMQR</sequence>
<dbReference type="InterPro" id="IPR015424">
    <property type="entry name" value="PyrdxlP-dep_Trfase"/>
</dbReference>
<dbReference type="PANTHER" id="PTHR13693">
    <property type="entry name" value="CLASS II AMINOTRANSFERASE/8-AMINO-7-OXONONANOATE SYNTHASE"/>
    <property type="match status" value="1"/>
</dbReference>
<dbReference type="RefSeq" id="WP_017798984.1">
    <property type="nucleotide sequence ID" value="NZ_JAGGMQ010000001.1"/>
</dbReference>
<name>A0ABS4P9W3_9GAMM</name>
<dbReference type="Gene3D" id="3.90.1150.10">
    <property type="entry name" value="Aspartate Aminotransferase, domain 1"/>
    <property type="match status" value="1"/>
</dbReference>
<evidence type="ECO:0000256" key="3">
    <source>
        <dbReference type="ARBA" id="ARBA00022679"/>
    </source>
</evidence>
<dbReference type="PANTHER" id="PTHR13693:SF77">
    <property type="entry name" value="8-AMINO-7-OXONONANOATE SYNTHASE"/>
    <property type="match status" value="1"/>
</dbReference>
<proteinExistence type="inferred from homology"/>
<dbReference type="InterPro" id="IPR050087">
    <property type="entry name" value="AON_synthase_class-II"/>
</dbReference>
<dbReference type="Gene3D" id="3.40.640.10">
    <property type="entry name" value="Type I PLP-dependent aspartate aminotransferase-like (Major domain)"/>
    <property type="match status" value="1"/>
</dbReference>
<accession>A0ABS4P9W3</accession>
<evidence type="ECO:0000256" key="2">
    <source>
        <dbReference type="ARBA" id="ARBA00010008"/>
    </source>
</evidence>
<evidence type="ECO:0000256" key="4">
    <source>
        <dbReference type="ARBA" id="ARBA00022898"/>
    </source>
</evidence>
<keyword evidence="6" id="KW-0012">Acyltransferase</keyword>
<dbReference type="InterPro" id="IPR015422">
    <property type="entry name" value="PyrdxlP-dep_Trfase_small"/>
</dbReference>
<gene>
    <name evidence="6" type="ORF">J2125_002611</name>
</gene>
<organism evidence="6 7">
    <name type="scientific">Winslowiella toletana</name>
    <dbReference type="NCBI Taxonomy" id="92490"/>
    <lineage>
        <taxon>Bacteria</taxon>
        <taxon>Pseudomonadati</taxon>
        <taxon>Pseudomonadota</taxon>
        <taxon>Gammaproteobacteria</taxon>
        <taxon>Enterobacterales</taxon>
        <taxon>Erwiniaceae</taxon>
        <taxon>Winslowiella</taxon>
    </lineage>
</organism>
<comment type="similarity">
    <text evidence="2">Belongs to the class-II pyridoxal-phosphate-dependent aminotransferase family. BioF subfamily.</text>
</comment>
<dbReference type="GO" id="GO:0008710">
    <property type="term" value="F:8-amino-7-oxononanoate synthase activity"/>
    <property type="evidence" value="ECO:0007669"/>
    <property type="project" value="UniProtKB-EC"/>
</dbReference>
<feature type="domain" description="Aminotransferase class I/classII large" evidence="5">
    <location>
        <begin position="50"/>
        <end position="400"/>
    </location>
</feature>
<comment type="cofactor">
    <cofactor evidence="1">
        <name>pyridoxal 5'-phosphate</name>
        <dbReference type="ChEBI" id="CHEBI:597326"/>
    </cofactor>
</comment>
<dbReference type="Proteomes" id="UP001195624">
    <property type="component" value="Unassembled WGS sequence"/>
</dbReference>
<protein>
    <submittedName>
        <fullName evidence="6">8-amino-7-oxononanoate synthase</fullName>
        <ecNumber evidence="6">2.3.1.47</ecNumber>
    </submittedName>
</protein>
<reference evidence="7" key="1">
    <citation type="submission" date="2023-07" db="EMBL/GenBank/DDBJ databases">
        <title>Genome mining of underrepresented organisms for secondary metabolites.</title>
        <authorList>
            <person name="D'Agostino P.M."/>
        </authorList>
    </citation>
    <scope>NUCLEOTIDE SEQUENCE [LARGE SCALE GENOMIC DNA]</scope>
    <source>
        <strain evidence="7">WS4403</strain>
    </source>
</reference>
<keyword evidence="4" id="KW-0663">Pyridoxal phosphate</keyword>
<dbReference type="EC" id="2.3.1.47" evidence="6"/>
<dbReference type="InterPro" id="IPR015421">
    <property type="entry name" value="PyrdxlP-dep_Trfase_major"/>
</dbReference>
<dbReference type="InterPro" id="IPR004839">
    <property type="entry name" value="Aminotransferase_I/II_large"/>
</dbReference>
<comment type="caution">
    <text evidence="6">The sequence shown here is derived from an EMBL/GenBank/DDBJ whole genome shotgun (WGS) entry which is preliminary data.</text>
</comment>